<dbReference type="GO" id="GO:0004325">
    <property type="term" value="F:ferrochelatase activity"/>
    <property type="evidence" value="ECO:0007669"/>
    <property type="project" value="InterPro"/>
</dbReference>
<dbReference type="Gene3D" id="1.10.8.210">
    <property type="entry name" value="Sirohaem synthase, dimerisation domain"/>
    <property type="match status" value="1"/>
</dbReference>
<dbReference type="EMBL" id="AUZX01009673">
    <property type="protein sequence ID" value="EQD51052.1"/>
    <property type="molecule type" value="Genomic_DNA"/>
</dbReference>
<evidence type="ECO:0000259" key="9">
    <source>
        <dbReference type="Pfam" id="PF10414"/>
    </source>
</evidence>
<keyword evidence="7" id="KW-0511">Multifunctional enzyme</keyword>
<dbReference type="Pfam" id="PF10414">
    <property type="entry name" value="CysG_dimeriser"/>
    <property type="match status" value="1"/>
</dbReference>
<comment type="pathway">
    <text evidence="1">Porphyrin-containing compound metabolism; siroheme biosynthesis; sirohydrochlorin from precorrin-2: step 1/1.</text>
</comment>
<dbReference type="FunFam" id="3.30.160.110:FF:000001">
    <property type="entry name" value="Siroheme synthase"/>
    <property type="match status" value="1"/>
</dbReference>
<name>T1A2C5_9ZZZZ</name>
<sequence length="202" mass="21760">MEFLPIFVDIRLRPCLVVGGGEVAARKAELLLRANAAVTVVAPELCGSLVQDRDAGRISHRARVFQPSDLEGSALVIAATDDEALNGEVSELCRKCAIPVNVVDAPELCSFIVPSIVDRSPVIVAVSSGGASPVLARIVRTKVETLLPASYGKLAALAEGFRERVKRRFSDLAQRRRFWEDVLQGPAAEMMLTGREQAARLA</sequence>
<dbReference type="GO" id="GO:0032259">
    <property type="term" value="P:methylation"/>
    <property type="evidence" value="ECO:0007669"/>
    <property type="project" value="UniProtKB-KW"/>
</dbReference>
<accession>T1A2C5</accession>
<dbReference type="InterPro" id="IPR036291">
    <property type="entry name" value="NAD(P)-bd_dom_sf"/>
</dbReference>
<organism evidence="11">
    <name type="scientific">mine drainage metagenome</name>
    <dbReference type="NCBI Taxonomy" id="410659"/>
    <lineage>
        <taxon>unclassified sequences</taxon>
        <taxon>metagenomes</taxon>
        <taxon>ecological metagenomes</taxon>
    </lineage>
</organism>
<dbReference type="Gene3D" id="3.30.160.110">
    <property type="entry name" value="Siroheme synthase, domain 2"/>
    <property type="match status" value="1"/>
</dbReference>
<keyword evidence="11" id="KW-0489">Methyltransferase</keyword>
<dbReference type="NCBIfam" id="TIGR01470">
    <property type="entry name" value="cysG_Nterm"/>
    <property type="match status" value="1"/>
</dbReference>
<feature type="non-terminal residue" evidence="11">
    <location>
        <position position="202"/>
    </location>
</feature>
<dbReference type="SUPFAM" id="SSF75615">
    <property type="entry name" value="Siroheme synthase middle domains-like"/>
    <property type="match status" value="1"/>
</dbReference>
<dbReference type="PANTHER" id="PTHR35330">
    <property type="entry name" value="SIROHEME BIOSYNTHESIS PROTEIN MET8"/>
    <property type="match status" value="1"/>
</dbReference>
<dbReference type="GO" id="GO:0043115">
    <property type="term" value="F:precorrin-2 dehydrogenase activity"/>
    <property type="evidence" value="ECO:0007669"/>
    <property type="project" value="UniProtKB-EC"/>
</dbReference>
<evidence type="ECO:0000256" key="6">
    <source>
        <dbReference type="ARBA" id="ARBA00023244"/>
    </source>
</evidence>
<dbReference type="InterPro" id="IPR028161">
    <property type="entry name" value="Met8-like"/>
</dbReference>
<evidence type="ECO:0000256" key="2">
    <source>
        <dbReference type="ARBA" id="ARBA00012400"/>
    </source>
</evidence>
<dbReference type="InterPro" id="IPR006367">
    <property type="entry name" value="Sirohaem_synthase_N"/>
</dbReference>
<dbReference type="Pfam" id="PF13241">
    <property type="entry name" value="NAD_binding_7"/>
    <property type="match status" value="1"/>
</dbReference>
<evidence type="ECO:0000256" key="7">
    <source>
        <dbReference type="ARBA" id="ARBA00023268"/>
    </source>
</evidence>
<gene>
    <name evidence="11" type="ORF">B1A_13226</name>
</gene>
<evidence type="ECO:0000313" key="11">
    <source>
        <dbReference type="EMBL" id="EQD51052.1"/>
    </source>
</evidence>
<protein>
    <recommendedName>
        <fullName evidence="2">precorrin-2 dehydrogenase</fullName>
        <ecNumber evidence="2">1.3.1.76</ecNumber>
    </recommendedName>
</protein>
<keyword evidence="5" id="KW-0456">Lyase</keyword>
<evidence type="ECO:0000256" key="3">
    <source>
        <dbReference type="ARBA" id="ARBA00023002"/>
    </source>
</evidence>
<evidence type="ECO:0000256" key="5">
    <source>
        <dbReference type="ARBA" id="ARBA00023239"/>
    </source>
</evidence>
<dbReference type="GO" id="GO:0008168">
    <property type="term" value="F:methyltransferase activity"/>
    <property type="evidence" value="ECO:0007669"/>
    <property type="project" value="UniProtKB-KW"/>
</dbReference>
<dbReference type="InterPro" id="IPR037115">
    <property type="entry name" value="Sirohaem_synt_dimer_dom_sf"/>
</dbReference>
<comment type="catalytic activity">
    <reaction evidence="8">
        <text>precorrin-2 + NAD(+) = sirohydrochlorin + NADH + 2 H(+)</text>
        <dbReference type="Rhea" id="RHEA:15613"/>
        <dbReference type="ChEBI" id="CHEBI:15378"/>
        <dbReference type="ChEBI" id="CHEBI:57540"/>
        <dbReference type="ChEBI" id="CHEBI:57945"/>
        <dbReference type="ChEBI" id="CHEBI:58351"/>
        <dbReference type="ChEBI" id="CHEBI:58827"/>
        <dbReference type="EC" id="1.3.1.76"/>
    </reaction>
</comment>
<comment type="caution">
    <text evidence="11">The sequence shown here is derived from an EMBL/GenBank/DDBJ whole genome shotgun (WGS) entry which is preliminary data.</text>
</comment>
<reference evidence="11" key="1">
    <citation type="submission" date="2013-08" db="EMBL/GenBank/DDBJ databases">
        <authorList>
            <person name="Mendez C."/>
            <person name="Richter M."/>
            <person name="Ferrer M."/>
            <person name="Sanchez J."/>
        </authorList>
    </citation>
    <scope>NUCLEOTIDE SEQUENCE</scope>
</reference>
<dbReference type="UniPathway" id="UPA00262">
    <property type="reaction ID" value="UER00222"/>
</dbReference>
<evidence type="ECO:0000256" key="1">
    <source>
        <dbReference type="ARBA" id="ARBA00005010"/>
    </source>
</evidence>
<feature type="domain" description="Sirohaem synthase dimerisation" evidence="9">
    <location>
        <begin position="150"/>
        <end position="200"/>
    </location>
</feature>
<dbReference type="Pfam" id="PF14824">
    <property type="entry name" value="Sirohm_synth_M"/>
    <property type="match status" value="1"/>
</dbReference>
<dbReference type="InterPro" id="IPR028281">
    <property type="entry name" value="Sirohaem_synthase_central"/>
</dbReference>
<keyword evidence="4" id="KW-0520">NAD</keyword>
<dbReference type="SUPFAM" id="SSF51735">
    <property type="entry name" value="NAD(P)-binding Rossmann-fold domains"/>
    <property type="match status" value="1"/>
</dbReference>
<evidence type="ECO:0000259" key="10">
    <source>
        <dbReference type="Pfam" id="PF14824"/>
    </source>
</evidence>
<dbReference type="PANTHER" id="PTHR35330:SF1">
    <property type="entry name" value="SIROHEME BIOSYNTHESIS PROTEIN MET8"/>
    <property type="match status" value="1"/>
</dbReference>
<evidence type="ECO:0000256" key="4">
    <source>
        <dbReference type="ARBA" id="ARBA00023027"/>
    </source>
</evidence>
<evidence type="ECO:0000256" key="8">
    <source>
        <dbReference type="ARBA" id="ARBA00047561"/>
    </source>
</evidence>
<keyword evidence="6" id="KW-0627">Porphyrin biosynthesis</keyword>
<feature type="domain" description="Siroheme synthase central" evidence="10">
    <location>
        <begin position="124"/>
        <end position="144"/>
    </location>
</feature>
<proteinExistence type="predicted"/>
<reference evidence="11" key="2">
    <citation type="journal article" date="2014" name="ISME J.">
        <title>Microbial stratification in low pH oxic and suboxic macroscopic growths along an acid mine drainage.</title>
        <authorList>
            <person name="Mendez-Garcia C."/>
            <person name="Mesa V."/>
            <person name="Sprenger R.R."/>
            <person name="Richter M."/>
            <person name="Diez M.S."/>
            <person name="Solano J."/>
            <person name="Bargiela R."/>
            <person name="Golyshina O.V."/>
            <person name="Manteca A."/>
            <person name="Ramos J.L."/>
            <person name="Gallego J.R."/>
            <person name="Llorente I."/>
            <person name="Martins Dos Santos V.A."/>
            <person name="Jensen O.N."/>
            <person name="Pelaez A.I."/>
            <person name="Sanchez J."/>
            <person name="Ferrer M."/>
        </authorList>
    </citation>
    <scope>NUCLEOTIDE SEQUENCE</scope>
</reference>
<dbReference type="InterPro" id="IPR019478">
    <property type="entry name" value="Sirohaem_synthase_dimer_dom"/>
</dbReference>
<keyword evidence="3" id="KW-0560">Oxidoreductase</keyword>
<keyword evidence="11" id="KW-0808">Transferase</keyword>
<dbReference type="Gene3D" id="3.40.50.720">
    <property type="entry name" value="NAD(P)-binding Rossmann-like Domain"/>
    <property type="match status" value="1"/>
</dbReference>
<dbReference type="EC" id="1.3.1.76" evidence="2"/>
<dbReference type="GO" id="GO:0019354">
    <property type="term" value="P:siroheme biosynthetic process"/>
    <property type="evidence" value="ECO:0007669"/>
    <property type="project" value="UniProtKB-UniPathway"/>
</dbReference>
<dbReference type="AlphaFoldDB" id="T1A2C5"/>